<feature type="region of interest" description="Disordered" evidence="1">
    <location>
        <begin position="1"/>
        <end position="208"/>
    </location>
</feature>
<feature type="compositionally biased region" description="Polar residues" evidence="1">
    <location>
        <begin position="431"/>
        <end position="447"/>
    </location>
</feature>
<sequence>MPKRKVKENASSSEENEKSHSSSENETSDNAFLSDQSPPPITPRRSKRVADPQAALGSLSKSKKKNATVAAFTPSPEQKSPKKPRHISKPKPPTTPTKKSKLRSPIVLIQTKKKITKAIKEETASESDSGSEKELDSEDEEDTQEDEDQTEDDKEEDEEEEDENEDEKDDSDANFIDDEAEENTSSEENEPPLTKSKGKTKASNPQRQKIVNAAIKKAKKSQAKEEKTFDKRKDLLKDTGVYLEDLITKDALETRPQLRKCQIYDKDLVDSFLAKTYKDLPKLPSGYTNNRYLPAGEAQEPMMYVSELLPDLTKISKKYLLDLFTFISDKGTSTVNLSRIEPCDLIAKKPDTGSIYPLVTLRNQKTPALCLSIICVDEDYTRHAKDINGSPYKILTGVIQTMEYERLVATLCMVYKVPGIKTMMSNNRWSFSSRPGSSNNNRAQNSYGRAGPSRSVGTKKLSPANAQQAQFKNSKWKLGYTFDENIPILDGRSTQIDLPKGLRKVTETLPAFPGDIPTGSLTLVGYTTLGYNSQKSPDELTIGTNICWAVVLATPQVKIYDFPRSMWHDDSLFYMLGQRLSELP</sequence>
<protein>
    <submittedName>
        <fullName evidence="2">Uncharacterized protein</fullName>
    </submittedName>
</protein>
<name>A0A067TXI5_GALM3</name>
<feature type="region of interest" description="Disordered" evidence="1">
    <location>
        <begin position="431"/>
        <end position="461"/>
    </location>
</feature>
<keyword evidence="3" id="KW-1185">Reference proteome</keyword>
<evidence type="ECO:0000313" key="2">
    <source>
        <dbReference type="EMBL" id="KDR84704.1"/>
    </source>
</evidence>
<gene>
    <name evidence="2" type="ORF">GALMADRAFT_131505</name>
</gene>
<organism evidence="2 3">
    <name type="scientific">Galerina marginata (strain CBS 339.88)</name>
    <dbReference type="NCBI Taxonomy" id="685588"/>
    <lineage>
        <taxon>Eukaryota</taxon>
        <taxon>Fungi</taxon>
        <taxon>Dikarya</taxon>
        <taxon>Basidiomycota</taxon>
        <taxon>Agaricomycotina</taxon>
        <taxon>Agaricomycetes</taxon>
        <taxon>Agaricomycetidae</taxon>
        <taxon>Agaricales</taxon>
        <taxon>Agaricineae</taxon>
        <taxon>Strophariaceae</taxon>
        <taxon>Galerina</taxon>
    </lineage>
</organism>
<evidence type="ECO:0000313" key="3">
    <source>
        <dbReference type="Proteomes" id="UP000027222"/>
    </source>
</evidence>
<reference evidence="3" key="1">
    <citation type="journal article" date="2014" name="Proc. Natl. Acad. Sci. U.S.A.">
        <title>Extensive sampling of basidiomycete genomes demonstrates inadequacy of the white-rot/brown-rot paradigm for wood decay fungi.</title>
        <authorList>
            <person name="Riley R."/>
            <person name="Salamov A.A."/>
            <person name="Brown D.W."/>
            <person name="Nagy L.G."/>
            <person name="Floudas D."/>
            <person name="Held B.W."/>
            <person name="Levasseur A."/>
            <person name="Lombard V."/>
            <person name="Morin E."/>
            <person name="Otillar R."/>
            <person name="Lindquist E.A."/>
            <person name="Sun H."/>
            <person name="LaButti K.M."/>
            <person name="Schmutz J."/>
            <person name="Jabbour D."/>
            <person name="Luo H."/>
            <person name="Baker S.E."/>
            <person name="Pisabarro A.G."/>
            <person name="Walton J.D."/>
            <person name="Blanchette R.A."/>
            <person name="Henrissat B."/>
            <person name="Martin F."/>
            <person name="Cullen D."/>
            <person name="Hibbett D.S."/>
            <person name="Grigoriev I.V."/>
        </authorList>
    </citation>
    <scope>NUCLEOTIDE SEQUENCE [LARGE SCALE GENOMIC DNA]</scope>
    <source>
        <strain evidence="3">CBS 339.88</strain>
    </source>
</reference>
<dbReference type="HOGENOM" id="CLU_037226_0_0_1"/>
<evidence type="ECO:0000256" key="1">
    <source>
        <dbReference type="SAM" id="MobiDB-lite"/>
    </source>
</evidence>
<dbReference type="AlphaFoldDB" id="A0A067TXI5"/>
<dbReference type="OrthoDB" id="3067694at2759"/>
<proteinExistence type="predicted"/>
<accession>A0A067TXI5</accession>
<dbReference type="Proteomes" id="UP000027222">
    <property type="component" value="Unassembled WGS sequence"/>
</dbReference>
<dbReference type="STRING" id="685588.A0A067TXI5"/>
<feature type="compositionally biased region" description="Acidic residues" evidence="1">
    <location>
        <begin position="135"/>
        <end position="190"/>
    </location>
</feature>
<dbReference type="EMBL" id="KL142367">
    <property type="protein sequence ID" value="KDR84704.1"/>
    <property type="molecule type" value="Genomic_DNA"/>
</dbReference>